<reference evidence="1 2" key="1">
    <citation type="submission" date="2021-01" db="EMBL/GenBank/DDBJ databases">
        <title>Entomomonas sp. F2A isolated from a house cricket (Acheta domesticus).</title>
        <authorList>
            <person name="Spergser J."/>
            <person name="Busse H.-J."/>
        </authorList>
    </citation>
    <scope>NUCLEOTIDE SEQUENCE [LARGE SCALE GENOMIC DNA]</scope>
    <source>
        <strain evidence="1 2">F2A</strain>
    </source>
</reference>
<name>A0A974RY13_9GAMM</name>
<dbReference type="EMBL" id="CP067393">
    <property type="protein sequence ID" value="QQP86808.1"/>
    <property type="molecule type" value="Genomic_DNA"/>
</dbReference>
<evidence type="ECO:0000313" key="2">
    <source>
        <dbReference type="Proteomes" id="UP000595278"/>
    </source>
</evidence>
<evidence type="ECO:0000313" key="1">
    <source>
        <dbReference type="EMBL" id="QQP86808.1"/>
    </source>
</evidence>
<accession>A0A974RY13</accession>
<gene>
    <name evidence="1" type="ORF">JHT90_06095</name>
</gene>
<sequence>MNMNIGQLTAQQLLELCLKAHVLGSEPNEAVMITEQELPLWKIFGDIVVITDITKDMAIKGNQVSHYNYQITVNSKYQGDAGVMLISCLYNEFLPLYYLDHHYNYVKNFNKIEEDVIEVPLLEQPFNANEHSNKEATYE</sequence>
<dbReference type="AlphaFoldDB" id="A0A974RY13"/>
<dbReference type="Proteomes" id="UP000595278">
    <property type="component" value="Chromosome"/>
</dbReference>
<keyword evidence="2" id="KW-1185">Reference proteome</keyword>
<dbReference type="KEGG" id="eaz:JHT90_06095"/>
<proteinExistence type="predicted"/>
<protein>
    <submittedName>
        <fullName evidence="1">Uncharacterized protein</fullName>
    </submittedName>
</protein>
<organism evidence="1 2">
    <name type="scientific">Entomomonas asaccharolytica</name>
    <dbReference type="NCBI Taxonomy" id="2785331"/>
    <lineage>
        <taxon>Bacteria</taxon>
        <taxon>Pseudomonadati</taxon>
        <taxon>Pseudomonadota</taxon>
        <taxon>Gammaproteobacteria</taxon>
        <taxon>Pseudomonadales</taxon>
        <taxon>Pseudomonadaceae</taxon>
        <taxon>Entomomonas</taxon>
    </lineage>
</organism>
<dbReference type="RefSeq" id="WP_201095244.1">
    <property type="nucleotide sequence ID" value="NZ_CP067393.1"/>
</dbReference>